<dbReference type="SMART" id="SM00382">
    <property type="entry name" value="AAA"/>
    <property type="match status" value="1"/>
</dbReference>
<dbReference type="FunFam" id="3.40.50.300:FF:000006">
    <property type="entry name" value="DNA-binding transcriptional regulator NtrC"/>
    <property type="match status" value="1"/>
</dbReference>
<dbReference type="Gene3D" id="3.40.50.300">
    <property type="entry name" value="P-loop containing nucleotide triphosphate hydrolases"/>
    <property type="match status" value="1"/>
</dbReference>
<keyword evidence="4" id="KW-0238">DNA-binding</keyword>
<sequence length="479" mass="53865">MPNILIIDDDVNICETFESLLSRLQYDCATAQTIAQGFDRLREQDFDVLFLDVRLPDGNGLDYLSDISHFDNPPEVIILTGDGDPAGAETAIQRGVWDYLVKPASIKEITQTLKRVLKYRQEKLDKRSDTKTLEIAHMVGTSSVIRNCFNLMAQAASTDANVLITGETGTGKELTARTIHANSKRNQGDFVVVDCAALTETLLESTLFGHKKGAFTDAQTDKDGLVKLADNGTLFLDEVGEMPLTIQKSFLRFLQERVFRPVGGTVEEKSNFRLVSATNRDLEAMVKKGEFRQDLFFRLKTVHIELPALRLRNDDLELLSKFRLEQLCIQYGIPVKNFSADFFPMLAKYDWPGNVRELFNALEQALVAAGSESVLYARHLPADIRIKIAKANLLREPEIQATEVEPLSVSEKSDQQSSAPFSFSFDALPTLRQFKSDMEKKYLLQLIAQHGSNLHEMLETSGLSRSHFYALLKKYNISL</sequence>
<evidence type="ECO:0000256" key="4">
    <source>
        <dbReference type="ARBA" id="ARBA00023125"/>
    </source>
</evidence>
<evidence type="ECO:0000256" key="1">
    <source>
        <dbReference type="ARBA" id="ARBA00022741"/>
    </source>
</evidence>
<protein>
    <submittedName>
        <fullName evidence="9">Two-component system, NtrC family, response regulator</fullName>
    </submittedName>
</protein>
<keyword evidence="5" id="KW-0804">Transcription</keyword>
<dbReference type="Pfam" id="PF00158">
    <property type="entry name" value="Sigma54_activat"/>
    <property type="match status" value="1"/>
</dbReference>
<feature type="domain" description="Response regulatory" evidence="8">
    <location>
        <begin position="3"/>
        <end position="117"/>
    </location>
</feature>
<dbReference type="Pfam" id="PF25601">
    <property type="entry name" value="AAA_lid_14"/>
    <property type="match status" value="1"/>
</dbReference>
<dbReference type="InterPro" id="IPR058031">
    <property type="entry name" value="AAA_lid_NorR"/>
</dbReference>
<dbReference type="InterPro" id="IPR027417">
    <property type="entry name" value="P-loop_NTPase"/>
</dbReference>
<evidence type="ECO:0000256" key="3">
    <source>
        <dbReference type="ARBA" id="ARBA00023015"/>
    </source>
</evidence>
<dbReference type="GO" id="GO:0006355">
    <property type="term" value="P:regulation of DNA-templated transcription"/>
    <property type="evidence" value="ECO:0007669"/>
    <property type="project" value="InterPro"/>
</dbReference>
<dbReference type="AlphaFoldDB" id="A0A1N6GMK6"/>
<dbReference type="STRING" id="1121457.SAMN02745161_1689"/>
<dbReference type="InterPro" id="IPR009057">
    <property type="entry name" value="Homeodomain-like_sf"/>
</dbReference>
<dbReference type="GO" id="GO:0005524">
    <property type="term" value="F:ATP binding"/>
    <property type="evidence" value="ECO:0007669"/>
    <property type="project" value="UniProtKB-KW"/>
</dbReference>
<dbReference type="InterPro" id="IPR003593">
    <property type="entry name" value="AAA+_ATPase"/>
</dbReference>
<reference evidence="10" key="1">
    <citation type="submission" date="2016-11" db="EMBL/GenBank/DDBJ databases">
        <authorList>
            <person name="Varghese N."/>
            <person name="Submissions S."/>
        </authorList>
    </citation>
    <scope>NUCLEOTIDE SEQUENCE [LARGE SCALE GENOMIC DNA]</scope>
    <source>
        <strain evidence="10">DSM 17456</strain>
    </source>
</reference>
<dbReference type="InterPro" id="IPR025943">
    <property type="entry name" value="Sigma_54_int_dom_ATP-bd_2"/>
</dbReference>
<dbReference type="InterPro" id="IPR011006">
    <property type="entry name" value="CheY-like_superfamily"/>
</dbReference>
<dbReference type="EMBL" id="FSRG01000005">
    <property type="protein sequence ID" value="SIO08746.1"/>
    <property type="molecule type" value="Genomic_DNA"/>
</dbReference>
<accession>A0A1N6GMK6</accession>
<dbReference type="InterPro" id="IPR025944">
    <property type="entry name" value="Sigma_54_int_dom_CS"/>
</dbReference>
<evidence type="ECO:0000259" key="7">
    <source>
        <dbReference type="PROSITE" id="PS50045"/>
    </source>
</evidence>
<dbReference type="Proteomes" id="UP000184694">
    <property type="component" value="Unassembled WGS sequence"/>
</dbReference>
<dbReference type="InterPro" id="IPR002078">
    <property type="entry name" value="Sigma_54_int"/>
</dbReference>
<dbReference type="GO" id="GO:0000160">
    <property type="term" value="P:phosphorelay signal transduction system"/>
    <property type="evidence" value="ECO:0007669"/>
    <property type="project" value="InterPro"/>
</dbReference>
<keyword evidence="1" id="KW-0547">Nucleotide-binding</keyword>
<dbReference type="PROSITE" id="PS00676">
    <property type="entry name" value="SIGMA54_INTERACT_2"/>
    <property type="match status" value="1"/>
</dbReference>
<dbReference type="PANTHER" id="PTHR32071">
    <property type="entry name" value="TRANSCRIPTIONAL REGULATORY PROTEIN"/>
    <property type="match status" value="1"/>
</dbReference>
<keyword evidence="2" id="KW-0067">ATP-binding</keyword>
<keyword evidence="6" id="KW-0597">Phosphoprotein</keyword>
<dbReference type="Gene3D" id="3.40.50.2300">
    <property type="match status" value="1"/>
</dbReference>
<feature type="domain" description="Sigma-54 factor interaction" evidence="7">
    <location>
        <begin position="138"/>
        <end position="367"/>
    </location>
</feature>
<keyword evidence="10" id="KW-1185">Reference proteome</keyword>
<organism evidence="9 10">
    <name type="scientific">Halodesulfovibrio marinisediminis DSM 17456</name>
    <dbReference type="NCBI Taxonomy" id="1121457"/>
    <lineage>
        <taxon>Bacteria</taxon>
        <taxon>Pseudomonadati</taxon>
        <taxon>Thermodesulfobacteriota</taxon>
        <taxon>Desulfovibrionia</taxon>
        <taxon>Desulfovibrionales</taxon>
        <taxon>Desulfovibrionaceae</taxon>
        <taxon>Halodesulfovibrio</taxon>
    </lineage>
</organism>
<dbReference type="InterPro" id="IPR001789">
    <property type="entry name" value="Sig_transdc_resp-reg_receiver"/>
</dbReference>
<dbReference type="PROSITE" id="PS00688">
    <property type="entry name" value="SIGMA54_INTERACT_3"/>
    <property type="match status" value="1"/>
</dbReference>
<evidence type="ECO:0000256" key="5">
    <source>
        <dbReference type="ARBA" id="ARBA00023163"/>
    </source>
</evidence>
<dbReference type="SUPFAM" id="SSF52172">
    <property type="entry name" value="CheY-like"/>
    <property type="match status" value="1"/>
</dbReference>
<dbReference type="Gene3D" id="1.10.8.60">
    <property type="match status" value="1"/>
</dbReference>
<evidence type="ECO:0000256" key="2">
    <source>
        <dbReference type="ARBA" id="ARBA00022840"/>
    </source>
</evidence>
<evidence type="ECO:0000313" key="9">
    <source>
        <dbReference type="EMBL" id="SIO08746.1"/>
    </source>
</evidence>
<name>A0A1N6GMK6_9BACT</name>
<dbReference type="SUPFAM" id="SSF52540">
    <property type="entry name" value="P-loop containing nucleoside triphosphate hydrolases"/>
    <property type="match status" value="1"/>
</dbReference>
<dbReference type="Pfam" id="PF00072">
    <property type="entry name" value="Response_reg"/>
    <property type="match status" value="1"/>
</dbReference>
<dbReference type="RefSeq" id="WP_139296784.1">
    <property type="nucleotide sequence ID" value="NZ_FSRG01000005.1"/>
</dbReference>
<evidence type="ECO:0000259" key="8">
    <source>
        <dbReference type="PROSITE" id="PS50110"/>
    </source>
</evidence>
<feature type="modified residue" description="4-aspartylphosphate" evidence="6">
    <location>
        <position position="52"/>
    </location>
</feature>
<evidence type="ECO:0000256" key="6">
    <source>
        <dbReference type="PROSITE-ProRule" id="PRU00169"/>
    </source>
</evidence>
<dbReference type="SUPFAM" id="SSF46689">
    <property type="entry name" value="Homeodomain-like"/>
    <property type="match status" value="1"/>
</dbReference>
<proteinExistence type="predicted"/>
<dbReference type="SMART" id="SM00448">
    <property type="entry name" value="REC"/>
    <property type="match status" value="1"/>
</dbReference>
<dbReference type="PANTHER" id="PTHR32071:SF113">
    <property type="entry name" value="ALGINATE BIOSYNTHESIS TRANSCRIPTIONAL REGULATORY PROTEIN ALGB"/>
    <property type="match status" value="1"/>
</dbReference>
<gene>
    <name evidence="9" type="ORF">SAMN02745161_1689</name>
</gene>
<dbReference type="GO" id="GO:0003677">
    <property type="term" value="F:DNA binding"/>
    <property type="evidence" value="ECO:0007669"/>
    <property type="project" value="UniProtKB-KW"/>
</dbReference>
<dbReference type="CDD" id="cd00009">
    <property type="entry name" value="AAA"/>
    <property type="match status" value="1"/>
</dbReference>
<dbReference type="CDD" id="cd00156">
    <property type="entry name" value="REC"/>
    <property type="match status" value="1"/>
</dbReference>
<dbReference type="Gene3D" id="1.10.10.60">
    <property type="entry name" value="Homeodomain-like"/>
    <property type="match status" value="1"/>
</dbReference>
<evidence type="ECO:0000313" key="10">
    <source>
        <dbReference type="Proteomes" id="UP000184694"/>
    </source>
</evidence>
<dbReference type="PROSITE" id="PS50045">
    <property type="entry name" value="SIGMA54_INTERACT_4"/>
    <property type="match status" value="1"/>
</dbReference>
<dbReference type="OrthoDB" id="9763792at2"/>
<keyword evidence="3" id="KW-0805">Transcription regulation</keyword>
<dbReference type="PROSITE" id="PS50110">
    <property type="entry name" value="RESPONSE_REGULATORY"/>
    <property type="match status" value="1"/>
</dbReference>